<dbReference type="GO" id="GO:0016765">
    <property type="term" value="F:transferase activity, transferring alkyl or aryl (other than methyl) groups"/>
    <property type="evidence" value="ECO:0007669"/>
    <property type="project" value="InterPro"/>
</dbReference>
<feature type="transmembrane region" description="Helical" evidence="5">
    <location>
        <begin position="91"/>
        <end position="113"/>
    </location>
</feature>
<feature type="transmembrane region" description="Helical" evidence="5">
    <location>
        <begin position="153"/>
        <end position="171"/>
    </location>
</feature>
<dbReference type="PANTHER" id="PTHR42723">
    <property type="entry name" value="CHLOROPHYLL SYNTHASE"/>
    <property type="match status" value="1"/>
</dbReference>
<feature type="transmembrane region" description="Helical" evidence="5">
    <location>
        <begin position="6"/>
        <end position="23"/>
    </location>
</feature>
<dbReference type="AlphaFoldDB" id="M0K583"/>
<gene>
    <name evidence="6" type="ORF">C442_18589</name>
</gene>
<dbReference type="PATRIC" id="fig|1227452.3.peg.3697"/>
<comment type="subcellular location">
    <subcellularLocation>
        <location evidence="1">Cell membrane</location>
        <topology evidence="1">Multi-pass membrane protein</topology>
    </subcellularLocation>
</comment>
<keyword evidence="3 5" id="KW-1133">Transmembrane helix</keyword>
<evidence type="ECO:0000256" key="2">
    <source>
        <dbReference type="ARBA" id="ARBA00022692"/>
    </source>
</evidence>
<dbReference type="PANTHER" id="PTHR42723:SF1">
    <property type="entry name" value="CHLOROPHYLL SYNTHASE, CHLOROPLASTIC"/>
    <property type="match status" value="1"/>
</dbReference>
<dbReference type="InterPro" id="IPR044878">
    <property type="entry name" value="UbiA_sf"/>
</dbReference>
<feature type="transmembrane region" description="Helical" evidence="5">
    <location>
        <begin position="125"/>
        <end position="147"/>
    </location>
</feature>
<keyword evidence="2 5" id="KW-0812">Transmembrane</keyword>
<dbReference type="InterPro" id="IPR000537">
    <property type="entry name" value="UbiA_prenyltransferase"/>
</dbReference>
<evidence type="ECO:0000256" key="1">
    <source>
        <dbReference type="ARBA" id="ARBA00004651"/>
    </source>
</evidence>
<reference evidence="6 7" key="1">
    <citation type="journal article" date="2014" name="PLoS Genet.">
        <title>Phylogenetically driven sequencing of extremely halophilic archaea reveals strategies for static and dynamic osmo-response.</title>
        <authorList>
            <person name="Becker E.A."/>
            <person name="Seitzer P.M."/>
            <person name="Tritt A."/>
            <person name="Larsen D."/>
            <person name="Krusor M."/>
            <person name="Yao A.I."/>
            <person name="Wu D."/>
            <person name="Madern D."/>
            <person name="Eisen J.A."/>
            <person name="Darling A.E."/>
            <person name="Facciotti M.T."/>
        </authorList>
    </citation>
    <scope>NUCLEOTIDE SEQUENCE [LARGE SCALE GENOMIC DNA]</scope>
    <source>
        <strain evidence="6 7">JCM 13557</strain>
    </source>
</reference>
<evidence type="ECO:0000313" key="6">
    <source>
        <dbReference type="EMBL" id="EMA15978.1"/>
    </source>
</evidence>
<dbReference type="CDD" id="cd13956">
    <property type="entry name" value="PT_UbiA"/>
    <property type="match status" value="1"/>
</dbReference>
<feature type="transmembrane region" description="Helical" evidence="5">
    <location>
        <begin position="30"/>
        <end position="49"/>
    </location>
</feature>
<evidence type="ECO:0000256" key="3">
    <source>
        <dbReference type="ARBA" id="ARBA00022989"/>
    </source>
</evidence>
<sequence length="272" mass="28755">MLPATLGYEALFGVAVVLEVAGGTVKISSAALFAGSAAVCLSWSGSWFMNDLYDKESDTASDQDRATVEGQVSDRQTVFAAVILWGFSLSYAALLSFVALTAAVCMIVLNVVYSVPPLRLKASGIGSMGSIGLMGATAVMLGSGTVVSVPSGAVWRFAAIVTVFMMLNLSYKDLKDVEEDAATGVENFVVSYGTDRVRWFLVVSLPISYLLGAFVIGVTIWPVLVIIGVVSLCAAGLLVTHDISTARLTHRLDIVNAIYMTTLASTYYAIYA</sequence>
<dbReference type="Pfam" id="PF01040">
    <property type="entry name" value="UbiA"/>
    <property type="match status" value="1"/>
</dbReference>
<comment type="caution">
    <text evidence="6">The sequence shown here is derived from an EMBL/GenBank/DDBJ whole genome shotgun (WGS) entry which is preliminary data.</text>
</comment>
<feature type="transmembrane region" description="Helical" evidence="5">
    <location>
        <begin position="199"/>
        <end position="217"/>
    </location>
</feature>
<evidence type="ECO:0000313" key="7">
    <source>
        <dbReference type="Proteomes" id="UP000011623"/>
    </source>
</evidence>
<feature type="transmembrane region" description="Helical" evidence="5">
    <location>
        <begin position="223"/>
        <end position="240"/>
    </location>
</feature>
<proteinExistence type="predicted"/>
<keyword evidence="7" id="KW-1185">Reference proteome</keyword>
<organism evidence="6 7">
    <name type="scientific">Haloarcula amylolytica JCM 13557</name>
    <dbReference type="NCBI Taxonomy" id="1227452"/>
    <lineage>
        <taxon>Archaea</taxon>
        <taxon>Methanobacteriati</taxon>
        <taxon>Methanobacteriota</taxon>
        <taxon>Stenosarchaea group</taxon>
        <taxon>Halobacteria</taxon>
        <taxon>Halobacteriales</taxon>
        <taxon>Haloarculaceae</taxon>
        <taxon>Haloarcula</taxon>
    </lineage>
</organism>
<name>M0K583_9EURY</name>
<accession>M0K583</accession>
<dbReference type="Proteomes" id="UP000011623">
    <property type="component" value="Unassembled WGS sequence"/>
</dbReference>
<evidence type="ECO:0000256" key="4">
    <source>
        <dbReference type="ARBA" id="ARBA00023136"/>
    </source>
</evidence>
<dbReference type="EMBL" id="AOLW01000050">
    <property type="protein sequence ID" value="EMA15978.1"/>
    <property type="molecule type" value="Genomic_DNA"/>
</dbReference>
<protein>
    <submittedName>
        <fullName evidence="6">Bacteriochlorophyll/chlorophyll a synthase</fullName>
    </submittedName>
</protein>
<dbReference type="InterPro" id="IPR050475">
    <property type="entry name" value="Prenyltransferase_related"/>
</dbReference>
<evidence type="ECO:0000256" key="5">
    <source>
        <dbReference type="SAM" id="Phobius"/>
    </source>
</evidence>
<keyword evidence="4 5" id="KW-0472">Membrane</keyword>
<feature type="transmembrane region" description="Helical" evidence="5">
    <location>
        <begin position="252"/>
        <end position="270"/>
    </location>
</feature>
<dbReference type="GO" id="GO:0005886">
    <property type="term" value="C:plasma membrane"/>
    <property type="evidence" value="ECO:0007669"/>
    <property type="project" value="UniProtKB-SubCell"/>
</dbReference>
<dbReference type="Gene3D" id="1.10.357.140">
    <property type="entry name" value="UbiA prenyltransferase"/>
    <property type="match status" value="1"/>
</dbReference>